<evidence type="ECO:0000313" key="2">
    <source>
        <dbReference type="EMBL" id="CUG88375.1"/>
    </source>
</evidence>
<feature type="compositionally biased region" description="Polar residues" evidence="1">
    <location>
        <begin position="237"/>
        <end position="251"/>
    </location>
</feature>
<sequence>MNAFASPSIVALMHRASWTSINGDYALKYICHVEHGLRVIVTNFSTLSFVGTLGITQMLESVHASSPGFQFDGKELLRVVDEGCRLGNVSFTLQSAASPDVGVLTVNVVVGVIAGHHLHAAVKLECVHISGRSASRLEQQDAQAAEFIKEMVVRPLLVQQTILERLLQTLVDQRRVSSDDLALIVRGCVAVPPSAILMPSTTTPESWQQELRLRCFPSEEPPRHAQPSHVVPPTGAAANSSPAIATRSDTYVESPEEAHRKRQREEARTRVADPKDDATANLKKIRKALR</sequence>
<name>A0A0S4JG29_BODSA</name>
<feature type="compositionally biased region" description="Basic and acidic residues" evidence="1">
    <location>
        <begin position="256"/>
        <end position="278"/>
    </location>
</feature>
<dbReference type="Proteomes" id="UP000051952">
    <property type="component" value="Unassembled WGS sequence"/>
</dbReference>
<gene>
    <name evidence="2" type="ORF">BSAL_15100</name>
</gene>
<protein>
    <submittedName>
        <fullName evidence="2">Uncharacterized protein</fullName>
    </submittedName>
</protein>
<proteinExistence type="predicted"/>
<organism evidence="2 3">
    <name type="scientific">Bodo saltans</name>
    <name type="common">Flagellated protozoan</name>
    <dbReference type="NCBI Taxonomy" id="75058"/>
    <lineage>
        <taxon>Eukaryota</taxon>
        <taxon>Discoba</taxon>
        <taxon>Euglenozoa</taxon>
        <taxon>Kinetoplastea</taxon>
        <taxon>Metakinetoplastina</taxon>
        <taxon>Eubodonida</taxon>
        <taxon>Bodonidae</taxon>
        <taxon>Bodo</taxon>
    </lineage>
</organism>
<dbReference type="EMBL" id="CYKH01001635">
    <property type="protein sequence ID" value="CUG88375.1"/>
    <property type="molecule type" value="Genomic_DNA"/>
</dbReference>
<feature type="region of interest" description="Disordered" evidence="1">
    <location>
        <begin position="218"/>
        <end position="290"/>
    </location>
</feature>
<keyword evidence="3" id="KW-1185">Reference proteome</keyword>
<reference evidence="3" key="1">
    <citation type="submission" date="2015-09" db="EMBL/GenBank/DDBJ databases">
        <authorList>
            <consortium name="Pathogen Informatics"/>
        </authorList>
    </citation>
    <scope>NUCLEOTIDE SEQUENCE [LARGE SCALE GENOMIC DNA]</scope>
    <source>
        <strain evidence="3">Lake Konstanz</strain>
    </source>
</reference>
<evidence type="ECO:0000256" key="1">
    <source>
        <dbReference type="SAM" id="MobiDB-lite"/>
    </source>
</evidence>
<dbReference type="VEuPathDB" id="TriTrypDB:BSAL_15100"/>
<accession>A0A0S4JG29</accession>
<evidence type="ECO:0000313" key="3">
    <source>
        <dbReference type="Proteomes" id="UP000051952"/>
    </source>
</evidence>
<dbReference type="AlphaFoldDB" id="A0A0S4JG29"/>